<dbReference type="Pfam" id="PF00096">
    <property type="entry name" value="zf-C2H2"/>
    <property type="match status" value="1"/>
</dbReference>
<keyword evidence="5" id="KW-0862">Zinc</keyword>
<evidence type="ECO:0000256" key="3">
    <source>
        <dbReference type="ARBA" id="ARBA00022737"/>
    </source>
</evidence>
<evidence type="ECO:0000259" key="10">
    <source>
        <dbReference type="PROSITE" id="PS50157"/>
    </source>
</evidence>
<feature type="domain" description="C2H2-type" evidence="10">
    <location>
        <begin position="134"/>
        <end position="161"/>
    </location>
</feature>
<reference evidence="11 12" key="1">
    <citation type="submission" date="2014-06" db="EMBL/GenBank/DDBJ databases">
        <authorList>
            <person name="Swart Estienne"/>
        </authorList>
    </citation>
    <scope>NUCLEOTIDE SEQUENCE [LARGE SCALE GENOMIC DNA]</scope>
    <source>
        <strain evidence="11 12">130c</strain>
    </source>
</reference>
<dbReference type="InParanoid" id="A0A077ZQ37"/>
<evidence type="ECO:0000256" key="2">
    <source>
        <dbReference type="ARBA" id="ARBA00022723"/>
    </source>
</evidence>
<dbReference type="GO" id="GO:0006357">
    <property type="term" value="P:regulation of transcription by RNA polymerase II"/>
    <property type="evidence" value="ECO:0007669"/>
    <property type="project" value="TreeGrafter"/>
</dbReference>
<protein>
    <submittedName>
        <fullName evidence="11">Krueppel-like factor 11</fullName>
    </submittedName>
</protein>
<feature type="domain" description="C2H2-type" evidence="10">
    <location>
        <begin position="104"/>
        <end position="133"/>
    </location>
</feature>
<dbReference type="Proteomes" id="UP000039865">
    <property type="component" value="Unassembled WGS sequence"/>
</dbReference>
<keyword evidence="4 9" id="KW-0863">Zinc-finger</keyword>
<evidence type="ECO:0000256" key="9">
    <source>
        <dbReference type="PROSITE-ProRule" id="PRU00042"/>
    </source>
</evidence>
<dbReference type="SMART" id="SM00355">
    <property type="entry name" value="ZnF_C2H2"/>
    <property type="match status" value="3"/>
</dbReference>
<proteinExistence type="predicted"/>
<gene>
    <name evidence="11" type="primary">Contig8622.g9202</name>
    <name evidence="11" type="ORF">STYLEM_1000</name>
</gene>
<dbReference type="PROSITE" id="PS50157">
    <property type="entry name" value="ZINC_FINGER_C2H2_2"/>
    <property type="match status" value="2"/>
</dbReference>
<dbReference type="PANTHER" id="PTHR46179:SF13">
    <property type="entry name" value="C2H2-TYPE DOMAIN-CONTAINING PROTEIN"/>
    <property type="match status" value="1"/>
</dbReference>
<evidence type="ECO:0000256" key="1">
    <source>
        <dbReference type="ARBA" id="ARBA00004123"/>
    </source>
</evidence>
<evidence type="ECO:0000256" key="6">
    <source>
        <dbReference type="ARBA" id="ARBA00023015"/>
    </source>
</evidence>
<name>A0A077ZQ37_STYLE</name>
<evidence type="ECO:0000256" key="7">
    <source>
        <dbReference type="ARBA" id="ARBA00023163"/>
    </source>
</evidence>
<dbReference type="SUPFAM" id="SSF57667">
    <property type="entry name" value="beta-beta-alpha zinc fingers"/>
    <property type="match status" value="1"/>
</dbReference>
<keyword evidence="7" id="KW-0804">Transcription</keyword>
<dbReference type="InterPro" id="IPR036236">
    <property type="entry name" value="Znf_C2H2_sf"/>
</dbReference>
<dbReference type="FunFam" id="3.30.160.60:FF:000125">
    <property type="entry name" value="Putative zinc finger protein 143"/>
    <property type="match status" value="1"/>
</dbReference>
<evidence type="ECO:0000313" key="11">
    <source>
        <dbReference type="EMBL" id="CDW72047.1"/>
    </source>
</evidence>
<evidence type="ECO:0000256" key="8">
    <source>
        <dbReference type="ARBA" id="ARBA00023242"/>
    </source>
</evidence>
<sequence>MFVCMQVIERAAECYKNKSYLRVSSIIQSEGTFGQIGVQLLEDKELEQEIKRRLNLEQKAKIIYERGPEIDRMQIPQYTYVPSLKTFVYVKVYNPESKRWSSQFMCEFKNCMMNFKKWNNLFDHLRAHCDERPYHCPVDGCSKQFTQKSNLEKHMKIHKNKCYLRCSVCKRLFTKNKIIDHFQVHENLGDIDDSQIQAIDTQFEMLNNQNSDEVPNQNQ</sequence>
<accession>A0A077ZQ37</accession>
<dbReference type="GO" id="GO:0008270">
    <property type="term" value="F:zinc ion binding"/>
    <property type="evidence" value="ECO:0007669"/>
    <property type="project" value="UniProtKB-KW"/>
</dbReference>
<dbReference type="InterPro" id="IPR013087">
    <property type="entry name" value="Znf_C2H2_type"/>
</dbReference>
<dbReference type="Gene3D" id="3.30.160.60">
    <property type="entry name" value="Classic Zinc Finger"/>
    <property type="match status" value="1"/>
</dbReference>
<dbReference type="EMBL" id="CCKQ01000957">
    <property type="protein sequence ID" value="CDW72047.1"/>
    <property type="molecule type" value="Genomic_DNA"/>
</dbReference>
<evidence type="ECO:0000256" key="5">
    <source>
        <dbReference type="ARBA" id="ARBA00022833"/>
    </source>
</evidence>
<evidence type="ECO:0000313" key="12">
    <source>
        <dbReference type="Proteomes" id="UP000039865"/>
    </source>
</evidence>
<dbReference type="GO" id="GO:0005634">
    <property type="term" value="C:nucleus"/>
    <property type="evidence" value="ECO:0007669"/>
    <property type="project" value="UniProtKB-SubCell"/>
</dbReference>
<keyword evidence="3" id="KW-0677">Repeat</keyword>
<keyword evidence="12" id="KW-1185">Reference proteome</keyword>
<comment type="subcellular location">
    <subcellularLocation>
        <location evidence="1">Nucleus</location>
    </subcellularLocation>
</comment>
<organism evidence="11 12">
    <name type="scientific">Stylonychia lemnae</name>
    <name type="common">Ciliate</name>
    <dbReference type="NCBI Taxonomy" id="5949"/>
    <lineage>
        <taxon>Eukaryota</taxon>
        <taxon>Sar</taxon>
        <taxon>Alveolata</taxon>
        <taxon>Ciliophora</taxon>
        <taxon>Intramacronucleata</taxon>
        <taxon>Spirotrichea</taxon>
        <taxon>Stichotrichia</taxon>
        <taxon>Sporadotrichida</taxon>
        <taxon>Oxytrichidae</taxon>
        <taxon>Stylonychinae</taxon>
        <taxon>Stylonychia</taxon>
    </lineage>
</organism>
<dbReference type="OrthoDB" id="8630045at2759"/>
<evidence type="ECO:0000256" key="4">
    <source>
        <dbReference type="ARBA" id="ARBA00022771"/>
    </source>
</evidence>
<keyword evidence="2" id="KW-0479">Metal-binding</keyword>
<dbReference type="PROSITE" id="PS00028">
    <property type="entry name" value="ZINC_FINGER_C2H2_1"/>
    <property type="match status" value="2"/>
</dbReference>
<keyword evidence="6" id="KW-0805">Transcription regulation</keyword>
<dbReference type="InterPro" id="IPR051061">
    <property type="entry name" value="Zinc_finger_trans_reg"/>
</dbReference>
<dbReference type="PANTHER" id="PTHR46179">
    <property type="entry name" value="ZINC FINGER PROTEIN"/>
    <property type="match status" value="1"/>
</dbReference>
<dbReference type="AlphaFoldDB" id="A0A077ZQ37"/>
<keyword evidence="8" id="KW-0539">Nucleus</keyword>